<protein>
    <submittedName>
        <fullName evidence="2">PrsW family intramembrane metalloprotease</fullName>
    </submittedName>
</protein>
<feature type="transmembrane region" description="Helical" evidence="1">
    <location>
        <begin position="143"/>
        <end position="166"/>
    </location>
</feature>
<dbReference type="KEGG" id="daur:Daura_13240"/>
<sequence>MVERRVVERRVVGRHAWVAVLLGGLVLNVAVLVTVVATENPNLVPALILLGSAFVPATFLAFAAGRTPRWEVTGGLLGFIALVGGVVGIVFAGWFEYDEMRALPWLGVAGVGLIEEAAKLVVPVAVLLVAWRRRGGAADGLMIGMACGLGFAVLETMGYAFVTLIQSRGSIGAVERILLVRGLLSPAGHTAWAGLTCAALWAFVVRPALRTALAFGGTFAGVVILHAAWDGFNTPVAYAVLGVISVGWLLWRIRGIRLTGEPAGAPAPVSAVPLAAGG</sequence>
<evidence type="ECO:0000313" key="3">
    <source>
        <dbReference type="Proteomes" id="UP001058003"/>
    </source>
</evidence>
<dbReference type="EMBL" id="CP073767">
    <property type="protein sequence ID" value="UWZ57041.1"/>
    <property type="molecule type" value="Genomic_DNA"/>
</dbReference>
<keyword evidence="2" id="KW-0378">Hydrolase</keyword>
<feature type="transmembrane region" description="Helical" evidence="1">
    <location>
        <begin position="43"/>
        <end position="64"/>
    </location>
</feature>
<feature type="transmembrane region" description="Helical" evidence="1">
    <location>
        <begin position="12"/>
        <end position="37"/>
    </location>
</feature>
<dbReference type="RefSeq" id="WP_052387255.1">
    <property type="nucleotide sequence ID" value="NZ_CP073767.1"/>
</dbReference>
<dbReference type="Pfam" id="PF13367">
    <property type="entry name" value="PrsW-protease"/>
    <property type="match status" value="1"/>
</dbReference>
<reference evidence="2" key="1">
    <citation type="submission" date="2021-04" db="EMBL/GenBank/DDBJ databases">
        <title>Dactylosporangium aurantiacum NRRL B-8018 full assembly.</title>
        <authorList>
            <person name="Hartkoorn R.C."/>
            <person name="Beaudoing E."/>
            <person name="Hot D."/>
        </authorList>
    </citation>
    <scope>NUCLEOTIDE SEQUENCE</scope>
    <source>
        <strain evidence="2">NRRL B-8018</strain>
    </source>
</reference>
<name>A0A9Q9MLL6_9ACTN</name>
<keyword evidence="2" id="KW-0645">Protease</keyword>
<feature type="transmembrane region" description="Helical" evidence="1">
    <location>
        <begin position="212"/>
        <end position="229"/>
    </location>
</feature>
<feature type="transmembrane region" description="Helical" evidence="1">
    <location>
        <begin position="76"/>
        <end position="95"/>
    </location>
</feature>
<evidence type="ECO:0000313" key="2">
    <source>
        <dbReference type="EMBL" id="UWZ57041.1"/>
    </source>
</evidence>
<keyword evidence="1" id="KW-0472">Membrane</keyword>
<keyword evidence="3" id="KW-1185">Reference proteome</keyword>
<keyword evidence="2" id="KW-0482">Metalloprotease</keyword>
<feature type="transmembrane region" description="Helical" evidence="1">
    <location>
        <begin position="107"/>
        <end position="131"/>
    </location>
</feature>
<gene>
    <name evidence="2" type="ORF">Daura_13240</name>
</gene>
<evidence type="ECO:0000256" key="1">
    <source>
        <dbReference type="SAM" id="Phobius"/>
    </source>
</evidence>
<organism evidence="2 3">
    <name type="scientific">Dactylosporangium aurantiacum</name>
    <dbReference type="NCBI Taxonomy" id="35754"/>
    <lineage>
        <taxon>Bacteria</taxon>
        <taxon>Bacillati</taxon>
        <taxon>Actinomycetota</taxon>
        <taxon>Actinomycetes</taxon>
        <taxon>Micromonosporales</taxon>
        <taxon>Micromonosporaceae</taxon>
        <taxon>Dactylosporangium</taxon>
    </lineage>
</organism>
<dbReference type="Proteomes" id="UP001058003">
    <property type="component" value="Chromosome"/>
</dbReference>
<keyword evidence="1" id="KW-1133">Transmembrane helix</keyword>
<feature type="transmembrane region" description="Helical" evidence="1">
    <location>
        <begin position="186"/>
        <end position="205"/>
    </location>
</feature>
<dbReference type="GO" id="GO:0008237">
    <property type="term" value="F:metallopeptidase activity"/>
    <property type="evidence" value="ECO:0007669"/>
    <property type="project" value="UniProtKB-KW"/>
</dbReference>
<dbReference type="OrthoDB" id="5141135at2"/>
<dbReference type="PANTHER" id="PTHR36844">
    <property type="entry name" value="PROTEASE PRSW"/>
    <property type="match status" value="1"/>
</dbReference>
<dbReference type="AlphaFoldDB" id="A0A9Q9MLL6"/>
<feature type="transmembrane region" description="Helical" evidence="1">
    <location>
        <begin position="235"/>
        <end position="251"/>
    </location>
</feature>
<proteinExistence type="predicted"/>
<accession>A0A9Q9MLL6</accession>
<dbReference type="PANTHER" id="PTHR36844:SF1">
    <property type="entry name" value="PROTEASE PRSW"/>
    <property type="match status" value="1"/>
</dbReference>
<dbReference type="InterPro" id="IPR026898">
    <property type="entry name" value="PrsW"/>
</dbReference>
<keyword evidence="1" id="KW-0812">Transmembrane</keyword>